<feature type="region of interest" description="Disordered" evidence="9">
    <location>
        <begin position="1"/>
        <end position="20"/>
    </location>
</feature>
<dbReference type="OrthoDB" id="9789468at2"/>
<keyword evidence="6" id="KW-0560">Oxidoreductase</keyword>
<dbReference type="RefSeq" id="WP_109358555.1">
    <property type="nucleotide sequence ID" value="NZ_QFRJ01000002.1"/>
</dbReference>
<dbReference type="CDD" id="cd00207">
    <property type="entry name" value="fer2"/>
    <property type="match status" value="1"/>
</dbReference>
<evidence type="ECO:0000313" key="13">
    <source>
        <dbReference type="Proteomes" id="UP000245370"/>
    </source>
</evidence>
<dbReference type="GO" id="GO:0016491">
    <property type="term" value="F:oxidoreductase activity"/>
    <property type="evidence" value="ECO:0007669"/>
    <property type="project" value="UniProtKB-KW"/>
</dbReference>
<comment type="caution">
    <text evidence="12">The sequence shown here is derived from an EMBL/GenBank/DDBJ whole genome shotgun (WGS) entry which is preliminary data.</text>
</comment>
<evidence type="ECO:0000256" key="1">
    <source>
        <dbReference type="ARBA" id="ARBA00001974"/>
    </source>
</evidence>
<gene>
    <name evidence="12" type="ORF">DIT68_04190</name>
</gene>
<dbReference type="Pfam" id="PF00175">
    <property type="entry name" value="NAD_binding_1"/>
    <property type="match status" value="1"/>
</dbReference>
<dbReference type="Gene3D" id="3.10.20.30">
    <property type="match status" value="1"/>
</dbReference>
<evidence type="ECO:0000256" key="7">
    <source>
        <dbReference type="ARBA" id="ARBA00023004"/>
    </source>
</evidence>
<dbReference type="Pfam" id="PF00970">
    <property type="entry name" value="FAD_binding_6"/>
    <property type="match status" value="1"/>
</dbReference>
<dbReference type="GO" id="GO:0050660">
    <property type="term" value="F:flavin adenine dinucleotide binding"/>
    <property type="evidence" value="ECO:0007669"/>
    <property type="project" value="TreeGrafter"/>
</dbReference>
<dbReference type="GO" id="GO:0051537">
    <property type="term" value="F:2 iron, 2 sulfur cluster binding"/>
    <property type="evidence" value="ECO:0007669"/>
    <property type="project" value="UniProtKB-KW"/>
</dbReference>
<evidence type="ECO:0000259" key="11">
    <source>
        <dbReference type="PROSITE" id="PS51384"/>
    </source>
</evidence>
<keyword evidence="3" id="KW-0001">2Fe-2S</keyword>
<dbReference type="SUPFAM" id="SSF63380">
    <property type="entry name" value="Riboflavin synthase domain-like"/>
    <property type="match status" value="1"/>
</dbReference>
<protein>
    <submittedName>
        <fullName evidence="12">Flavodoxin reductase</fullName>
    </submittedName>
</protein>
<evidence type="ECO:0000256" key="3">
    <source>
        <dbReference type="ARBA" id="ARBA00022714"/>
    </source>
</evidence>
<dbReference type="EMBL" id="QFRJ01000002">
    <property type="protein sequence ID" value="PWH86444.1"/>
    <property type="molecule type" value="Genomic_DNA"/>
</dbReference>
<evidence type="ECO:0000256" key="9">
    <source>
        <dbReference type="SAM" id="MobiDB-lite"/>
    </source>
</evidence>
<accession>A0A2U2XF74</accession>
<keyword evidence="5" id="KW-0274">FAD</keyword>
<feature type="domain" description="2Fe-2S ferredoxin-type" evidence="10">
    <location>
        <begin position="279"/>
        <end position="369"/>
    </location>
</feature>
<keyword evidence="13" id="KW-1185">Reference proteome</keyword>
<dbReference type="SUPFAM" id="SSF54292">
    <property type="entry name" value="2Fe-2S ferredoxin-like"/>
    <property type="match status" value="1"/>
</dbReference>
<dbReference type="InterPro" id="IPR001041">
    <property type="entry name" value="2Fe-2S_ferredoxin-type"/>
</dbReference>
<dbReference type="InterPro" id="IPR001709">
    <property type="entry name" value="Flavoprot_Pyr_Nucl_cyt_Rdtase"/>
</dbReference>
<reference evidence="12 13" key="1">
    <citation type="submission" date="2018-05" db="EMBL/GenBank/DDBJ databases">
        <title>Brumimicrobium oceani sp. nov., isolated from coastal sediment.</title>
        <authorList>
            <person name="Kou Y."/>
        </authorList>
    </citation>
    <scope>NUCLEOTIDE SEQUENCE [LARGE SCALE GENOMIC DNA]</scope>
    <source>
        <strain evidence="12 13">C305</strain>
    </source>
</reference>
<dbReference type="GO" id="GO:0046872">
    <property type="term" value="F:metal ion binding"/>
    <property type="evidence" value="ECO:0007669"/>
    <property type="project" value="UniProtKB-KW"/>
</dbReference>
<dbReference type="Gene3D" id="2.40.30.10">
    <property type="entry name" value="Translation factors"/>
    <property type="match status" value="1"/>
</dbReference>
<feature type="domain" description="FAD-binding FR-type" evidence="11">
    <location>
        <begin position="25"/>
        <end position="128"/>
    </location>
</feature>
<dbReference type="PROSITE" id="PS51384">
    <property type="entry name" value="FAD_FR"/>
    <property type="match status" value="1"/>
</dbReference>
<dbReference type="PROSITE" id="PS51085">
    <property type="entry name" value="2FE2S_FER_2"/>
    <property type="match status" value="1"/>
</dbReference>
<evidence type="ECO:0000256" key="4">
    <source>
        <dbReference type="ARBA" id="ARBA00022723"/>
    </source>
</evidence>
<dbReference type="AlphaFoldDB" id="A0A2U2XF74"/>
<evidence type="ECO:0000259" key="10">
    <source>
        <dbReference type="PROSITE" id="PS51085"/>
    </source>
</evidence>
<reference evidence="12 13" key="2">
    <citation type="submission" date="2018-05" db="EMBL/GenBank/DDBJ databases">
        <authorList>
            <person name="Lanie J.A."/>
            <person name="Ng W.-L."/>
            <person name="Kazmierczak K.M."/>
            <person name="Andrzejewski T.M."/>
            <person name="Davidsen T.M."/>
            <person name="Wayne K.J."/>
            <person name="Tettelin H."/>
            <person name="Glass J.I."/>
            <person name="Rusch D."/>
            <person name="Podicherti R."/>
            <person name="Tsui H.-C.T."/>
            <person name="Winkler M.E."/>
        </authorList>
    </citation>
    <scope>NUCLEOTIDE SEQUENCE [LARGE SCALE GENOMIC DNA]</scope>
    <source>
        <strain evidence="12 13">C305</strain>
    </source>
</reference>
<evidence type="ECO:0000256" key="6">
    <source>
        <dbReference type="ARBA" id="ARBA00023002"/>
    </source>
</evidence>
<evidence type="ECO:0000256" key="5">
    <source>
        <dbReference type="ARBA" id="ARBA00022827"/>
    </source>
</evidence>
<dbReference type="Gene3D" id="3.40.50.80">
    <property type="entry name" value="Nucleotide-binding domain of ferredoxin-NADP reductase (FNR) module"/>
    <property type="match status" value="1"/>
</dbReference>
<name>A0A2U2XF74_9FLAO</name>
<evidence type="ECO:0000256" key="2">
    <source>
        <dbReference type="ARBA" id="ARBA00022630"/>
    </source>
</evidence>
<dbReference type="InterPro" id="IPR008333">
    <property type="entry name" value="Cbr1-like_FAD-bd_dom"/>
</dbReference>
<sequence length="369" mass="40824">MSLFKKMFGGKKGANPEKVKSKKEESSAVLKIKQIERLTADAVKVIFEVPESLKSSYTYVPGQYLNLIMDINGKTEHRSYSICSDINEPLAIGIKKVENGIVSSHFNEVAKAGDEIEVGFPIGNFKMSKVDGNYVAFAAGSGITPVLSIAKLINNTAEGHLELFYGNRNDQSIMFEEEINMLSTDKVNTTHIFSEQEKEGFRHGMLTEEVITEIIKSNLDLLKAKGFYLCGPEPVIINAQNALKKFGVQEDKMFYELFTTPVLMESTKEAVVSDFSGVSKVTVILDEEEEHFELASDGDTILEEVESHGIDAPYSCRGAICCTCKAKVLKGSATMEKNFTLTDSEVKDGYILTCQAHPNSEELIISYDE</sequence>
<keyword evidence="7" id="KW-0408">Iron</keyword>
<comment type="cofactor">
    <cofactor evidence="1">
        <name>FAD</name>
        <dbReference type="ChEBI" id="CHEBI:57692"/>
    </cofactor>
</comment>
<dbReference type="PANTHER" id="PTHR47354:SF8">
    <property type="entry name" value="1,2-PHENYLACETYL-COA EPOXIDASE, SUBUNIT E"/>
    <property type="match status" value="1"/>
</dbReference>
<proteinExistence type="predicted"/>
<dbReference type="InterPro" id="IPR039261">
    <property type="entry name" value="FNR_nucleotide-bd"/>
</dbReference>
<keyword evidence="8" id="KW-0411">Iron-sulfur</keyword>
<dbReference type="InterPro" id="IPR017927">
    <property type="entry name" value="FAD-bd_FR_type"/>
</dbReference>
<dbReference type="SUPFAM" id="SSF52343">
    <property type="entry name" value="Ferredoxin reductase-like, C-terminal NADP-linked domain"/>
    <property type="match status" value="1"/>
</dbReference>
<dbReference type="PRINTS" id="PR00371">
    <property type="entry name" value="FPNCR"/>
</dbReference>
<evidence type="ECO:0000313" key="12">
    <source>
        <dbReference type="EMBL" id="PWH86444.1"/>
    </source>
</evidence>
<dbReference type="InterPro" id="IPR001433">
    <property type="entry name" value="OxRdtase_FAD/NAD-bd"/>
</dbReference>
<dbReference type="InterPro" id="IPR036010">
    <property type="entry name" value="2Fe-2S_ferredoxin-like_sf"/>
</dbReference>
<keyword evidence="4" id="KW-0479">Metal-binding</keyword>
<dbReference type="InterPro" id="IPR017938">
    <property type="entry name" value="Riboflavin_synthase-like_b-brl"/>
</dbReference>
<keyword evidence="2" id="KW-0285">Flavoprotein</keyword>
<dbReference type="PRINTS" id="PR00410">
    <property type="entry name" value="PHEHYDRXLASE"/>
</dbReference>
<dbReference type="PANTHER" id="PTHR47354">
    <property type="entry name" value="NADH OXIDOREDUCTASE HCR"/>
    <property type="match status" value="1"/>
</dbReference>
<dbReference type="InterPro" id="IPR050415">
    <property type="entry name" value="MRET"/>
</dbReference>
<dbReference type="Proteomes" id="UP000245370">
    <property type="component" value="Unassembled WGS sequence"/>
</dbReference>
<dbReference type="InterPro" id="IPR012675">
    <property type="entry name" value="Beta-grasp_dom_sf"/>
</dbReference>
<dbReference type="Pfam" id="PF00111">
    <property type="entry name" value="Fer2"/>
    <property type="match status" value="1"/>
</dbReference>
<evidence type="ECO:0000256" key="8">
    <source>
        <dbReference type="ARBA" id="ARBA00023014"/>
    </source>
</evidence>
<dbReference type="CDD" id="cd06214">
    <property type="entry name" value="PA_degradation_oxidoreductase_like"/>
    <property type="match status" value="1"/>
</dbReference>
<organism evidence="12 13">
    <name type="scientific">Brumimicrobium oceani</name>
    <dbReference type="NCBI Taxonomy" id="2100725"/>
    <lineage>
        <taxon>Bacteria</taxon>
        <taxon>Pseudomonadati</taxon>
        <taxon>Bacteroidota</taxon>
        <taxon>Flavobacteriia</taxon>
        <taxon>Flavobacteriales</taxon>
        <taxon>Crocinitomicaceae</taxon>
        <taxon>Brumimicrobium</taxon>
    </lineage>
</organism>